<organism evidence="1">
    <name type="scientific">Arundo donax</name>
    <name type="common">Giant reed</name>
    <name type="synonym">Donax arundinaceus</name>
    <dbReference type="NCBI Taxonomy" id="35708"/>
    <lineage>
        <taxon>Eukaryota</taxon>
        <taxon>Viridiplantae</taxon>
        <taxon>Streptophyta</taxon>
        <taxon>Embryophyta</taxon>
        <taxon>Tracheophyta</taxon>
        <taxon>Spermatophyta</taxon>
        <taxon>Magnoliopsida</taxon>
        <taxon>Liliopsida</taxon>
        <taxon>Poales</taxon>
        <taxon>Poaceae</taxon>
        <taxon>PACMAD clade</taxon>
        <taxon>Arundinoideae</taxon>
        <taxon>Arundineae</taxon>
        <taxon>Arundo</taxon>
    </lineage>
</organism>
<proteinExistence type="predicted"/>
<evidence type="ECO:0000313" key="1">
    <source>
        <dbReference type="EMBL" id="JAE28465.1"/>
    </source>
</evidence>
<protein>
    <submittedName>
        <fullName evidence="1">Uncharacterized protein</fullName>
    </submittedName>
</protein>
<name>A0A0A9GTW0_ARUDO</name>
<accession>A0A0A9GTW0</accession>
<reference evidence="1" key="1">
    <citation type="submission" date="2014-09" db="EMBL/GenBank/DDBJ databases">
        <authorList>
            <person name="Magalhaes I.L.F."/>
            <person name="Oliveira U."/>
            <person name="Santos F.R."/>
            <person name="Vidigal T.H.D.A."/>
            <person name="Brescovit A.D."/>
            <person name="Santos A.J."/>
        </authorList>
    </citation>
    <scope>NUCLEOTIDE SEQUENCE</scope>
    <source>
        <tissue evidence="1">Shoot tissue taken approximately 20 cm above the soil surface</tissue>
    </source>
</reference>
<sequence length="54" mass="6616">MLFFIHIFKIYELRPLHFWGSTKISNFVIHKKPLPLPFWGICFMIYVFSHFVDI</sequence>
<reference evidence="1" key="2">
    <citation type="journal article" date="2015" name="Data Brief">
        <title>Shoot transcriptome of the giant reed, Arundo donax.</title>
        <authorList>
            <person name="Barrero R.A."/>
            <person name="Guerrero F.D."/>
            <person name="Moolhuijzen P."/>
            <person name="Goolsby J.A."/>
            <person name="Tidwell J."/>
            <person name="Bellgard S.E."/>
            <person name="Bellgard M.I."/>
        </authorList>
    </citation>
    <scope>NUCLEOTIDE SEQUENCE</scope>
    <source>
        <tissue evidence="1">Shoot tissue taken approximately 20 cm above the soil surface</tissue>
    </source>
</reference>
<dbReference type="EMBL" id="GBRH01169431">
    <property type="protein sequence ID" value="JAE28465.1"/>
    <property type="molecule type" value="Transcribed_RNA"/>
</dbReference>
<dbReference type="AlphaFoldDB" id="A0A0A9GTW0"/>